<dbReference type="SUPFAM" id="SSF89550">
    <property type="entry name" value="PHP domain-like"/>
    <property type="match status" value="1"/>
</dbReference>
<dbReference type="SMART" id="SM00481">
    <property type="entry name" value="POLIIIAc"/>
    <property type="match status" value="1"/>
</dbReference>
<dbReference type="PANTHER" id="PTHR36928">
    <property type="entry name" value="PHOSPHATASE YCDX-RELATED"/>
    <property type="match status" value="1"/>
</dbReference>
<dbReference type="Proteomes" id="UP001164187">
    <property type="component" value="Chromosome"/>
</dbReference>
<dbReference type="Pfam" id="PF02811">
    <property type="entry name" value="PHP"/>
    <property type="match status" value="1"/>
</dbReference>
<dbReference type="InterPro" id="IPR004013">
    <property type="entry name" value="PHP_dom"/>
</dbReference>
<proteinExistence type="predicted"/>
<protein>
    <submittedName>
        <fullName evidence="2">PHP domain-containing protein</fullName>
    </submittedName>
</protein>
<dbReference type="EMBL" id="CP114052">
    <property type="protein sequence ID" value="WAW15352.1"/>
    <property type="molecule type" value="Genomic_DNA"/>
</dbReference>
<dbReference type="RefSeq" id="WP_269312024.1">
    <property type="nucleotide sequence ID" value="NZ_CP114052.1"/>
</dbReference>
<evidence type="ECO:0000259" key="1">
    <source>
        <dbReference type="SMART" id="SM00481"/>
    </source>
</evidence>
<sequence>MKIIADYHTHTIFSCGKKDTRRHAKGTIEENIISAIEKGIETIGISEHGFDHYTYGLSNKNFEIEYNMIQEFREKYPQINILMGMECNILDDKGNIDMKKEYIDKFDYILAGYHFGTKIKGLKGLLHTMDNYIFGGVFSRKYNTKCIVNAMKKNKILYISHPGDKGRVDIMEIAKVAEQTGTGLEINGYHDRLSAEMIKKIKHMDINFYIGSDAHSPRKIGNFDLAYKIIEESGLDWNKVVNVKK</sequence>
<gene>
    <name evidence="2" type="ORF">O0R46_02545</name>
</gene>
<keyword evidence="3" id="KW-1185">Reference proteome</keyword>
<organism evidence="2 3">
    <name type="scientific">Peptostreptococcus equinus</name>
    <dbReference type="NCBI Taxonomy" id="3003601"/>
    <lineage>
        <taxon>Bacteria</taxon>
        <taxon>Bacillati</taxon>
        <taxon>Bacillota</taxon>
        <taxon>Clostridia</taxon>
        <taxon>Peptostreptococcales</taxon>
        <taxon>Peptostreptococcaceae</taxon>
        <taxon>Peptostreptococcus</taxon>
    </lineage>
</organism>
<name>A0ABY7JUE6_9FIRM</name>
<reference evidence="2" key="1">
    <citation type="submission" date="2022-12" db="EMBL/GenBank/DDBJ databases">
        <title>Peptostreptococcus.</title>
        <authorList>
            <person name="Lee S.H."/>
        </authorList>
    </citation>
    <scope>NUCLEOTIDE SEQUENCE</scope>
    <source>
        <strain evidence="2">CBA3647</strain>
    </source>
</reference>
<accession>A0ABY7JUE6</accession>
<dbReference type="InterPro" id="IPR050243">
    <property type="entry name" value="PHP_phosphatase"/>
</dbReference>
<dbReference type="InterPro" id="IPR016195">
    <property type="entry name" value="Pol/histidinol_Pase-like"/>
</dbReference>
<evidence type="ECO:0000313" key="2">
    <source>
        <dbReference type="EMBL" id="WAW15352.1"/>
    </source>
</evidence>
<dbReference type="Gene3D" id="3.20.20.140">
    <property type="entry name" value="Metal-dependent hydrolases"/>
    <property type="match status" value="1"/>
</dbReference>
<dbReference type="PANTHER" id="PTHR36928:SF1">
    <property type="entry name" value="PHOSPHATASE YCDX-RELATED"/>
    <property type="match status" value="1"/>
</dbReference>
<evidence type="ECO:0000313" key="3">
    <source>
        <dbReference type="Proteomes" id="UP001164187"/>
    </source>
</evidence>
<dbReference type="InterPro" id="IPR003141">
    <property type="entry name" value="Pol/His_phosphatase_N"/>
</dbReference>
<feature type="domain" description="Polymerase/histidinol phosphatase N-terminal" evidence="1">
    <location>
        <begin position="5"/>
        <end position="91"/>
    </location>
</feature>